<name>A0A915EBD6_9BILA</name>
<proteinExistence type="predicted"/>
<dbReference type="AlphaFoldDB" id="A0A915EBD6"/>
<sequence length="256" mass="28811">MMDEDLNEFFTDIEATIKTTESKSLSDFKAKVLRKFLAAVALKLISKTHKATFEDVVNISGNGDALPSNPDKLNFDPSPINTTTFVVTQASLETPVKAYKAHGKAALFIALGDSMAIPHFYSGSGVSTGREGVEIAASRIRSYNHGFDDYYHFDHLAKIINDKMKYIKAEVQQRGSAFGEQRDETSIKELAIQKMEKTIEGYCKKTKHKKTLDHHYDFKIFCHLKNGFHIRTKKGVFYGYVDNEGELIVDEKLLGQ</sequence>
<evidence type="ECO:0000313" key="1">
    <source>
        <dbReference type="Proteomes" id="UP000887574"/>
    </source>
</evidence>
<evidence type="ECO:0000313" key="2">
    <source>
        <dbReference type="WBParaSite" id="jg4368"/>
    </source>
</evidence>
<protein>
    <submittedName>
        <fullName evidence="2">Uncharacterized protein</fullName>
    </submittedName>
</protein>
<accession>A0A915EBD6</accession>
<reference evidence="2" key="1">
    <citation type="submission" date="2022-11" db="UniProtKB">
        <authorList>
            <consortium name="WormBaseParasite"/>
        </authorList>
    </citation>
    <scope>IDENTIFICATION</scope>
</reference>
<dbReference type="WBParaSite" id="jg4368">
    <property type="protein sequence ID" value="jg4368"/>
    <property type="gene ID" value="jg4368"/>
</dbReference>
<keyword evidence="1" id="KW-1185">Reference proteome</keyword>
<dbReference type="Proteomes" id="UP000887574">
    <property type="component" value="Unplaced"/>
</dbReference>
<organism evidence="1 2">
    <name type="scientific">Ditylenchus dipsaci</name>
    <dbReference type="NCBI Taxonomy" id="166011"/>
    <lineage>
        <taxon>Eukaryota</taxon>
        <taxon>Metazoa</taxon>
        <taxon>Ecdysozoa</taxon>
        <taxon>Nematoda</taxon>
        <taxon>Chromadorea</taxon>
        <taxon>Rhabditida</taxon>
        <taxon>Tylenchina</taxon>
        <taxon>Tylenchomorpha</taxon>
        <taxon>Sphaerularioidea</taxon>
        <taxon>Anguinidae</taxon>
        <taxon>Anguininae</taxon>
        <taxon>Ditylenchus</taxon>
    </lineage>
</organism>